<dbReference type="OrthoDB" id="5146968at2"/>
<evidence type="ECO:0000256" key="1">
    <source>
        <dbReference type="SAM" id="Phobius"/>
    </source>
</evidence>
<evidence type="ECO:0000313" key="3">
    <source>
        <dbReference type="Proteomes" id="UP000294856"/>
    </source>
</evidence>
<reference evidence="2 3" key="1">
    <citation type="submission" date="2019-03" db="EMBL/GenBank/DDBJ databases">
        <title>Genomic Encyclopedia of Type Strains, Phase IV (KMG-IV): sequencing the most valuable type-strain genomes for metagenomic binning, comparative biology and taxonomic classification.</title>
        <authorList>
            <person name="Goeker M."/>
        </authorList>
    </citation>
    <scope>NUCLEOTIDE SEQUENCE [LARGE SCALE GENOMIC DNA]</scope>
    <source>
        <strain evidence="2 3">DSM 44684</strain>
    </source>
</reference>
<accession>A0A4R1FDR7</accession>
<evidence type="ECO:0000313" key="2">
    <source>
        <dbReference type="EMBL" id="TCJ89968.1"/>
    </source>
</evidence>
<dbReference type="EMBL" id="SMFR01000008">
    <property type="protein sequence ID" value="TCJ89968.1"/>
    <property type="molecule type" value="Genomic_DNA"/>
</dbReference>
<dbReference type="STRING" id="1210063.GCA_001612665_06646"/>
<comment type="caution">
    <text evidence="2">The sequence shown here is derived from an EMBL/GenBank/DDBJ whole genome shotgun (WGS) entry which is preliminary data.</text>
</comment>
<keyword evidence="3" id="KW-1185">Reference proteome</keyword>
<keyword evidence="1" id="KW-0472">Membrane</keyword>
<gene>
    <name evidence="2" type="ORF">DFR71_6259</name>
</gene>
<organism evidence="2 3">
    <name type="scientific">Nocardia alba</name>
    <dbReference type="NCBI Taxonomy" id="225051"/>
    <lineage>
        <taxon>Bacteria</taxon>
        <taxon>Bacillati</taxon>
        <taxon>Actinomycetota</taxon>
        <taxon>Actinomycetes</taxon>
        <taxon>Mycobacteriales</taxon>
        <taxon>Nocardiaceae</taxon>
        <taxon>Nocardia</taxon>
    </lineage>
</organism>
<dbReference type="RefSeq" id="WP_132370382.1">
    <property type="nucleotide sequence ID" value="NZ_SMFR01000008.1"/>
</dbReference>
<feature type="transmembrane region" description="Helical" evidence="1">
    <location>
        <begin position="60"/>
        <end position="79"/>
    </location>
</feature>
<name>A0A4R1FDR7_9NOCA</name>
<feature type="transmembrane region" description="Helical" evidence="1">
    <location>
        <begin position="36"/>
        <end position="54"/>
    </location>
</feature>
<protein>
    <recommendedName>
        <fullName evidence="4">SLATT domain-containing protein</fullName>
    </recommendedName>
</protein>
<evidence type="ECO:0008006" key="4">
    <source>
        <dbReference type="Google" id="ProtNLM"/>
    </source>
</evidence>
<keyword evidence="1" id="KW-1133">Transmembrane helix</keyword>
<keyword evidence="1" id="KW-0812">Transmembrane</keyword>
<proteinExistence type="predicted"/>
<dbReference type="Proteomes" id="UP000294856">
    <property type="component" value="Unassembled WGS sequence"/>
</dbReference>
<dbReference type="NCBIfam" id="NF033632">
    <property type="entry name" value="SLATT_4"/>
    <property type="match status" value="1"/>
</dbReference>
<sequence>MSDLRIDLRNEADVLLDNLEYTERAHYAAAERRQSMHWYIGGIAVVASAAAAITVKVWPLVSAILAGVASACAAVLTLVNPKELTQRHLDCGRDLGALKVEIRQMRNLDLGSAEPTDLPDIRQSLGKLAERKATIDRTAPGLNERAFERARAKIERGDFRTELPAS</sequence>
<dbReference type="AlphaFoldDB" id="A0A4R1FDR7"/>